<reference evidence="1" key="1">
    <citation type="journal article" date="2020" name="Nat. Commun.">
        <title>Large-scale genome sequencing of mycorrhizal fungi provides insights into the early evolution of symbiotic traits.</title>
        <authorList>
            <person name="Miyauchi S."/>
            <person name="Kiss E."/>
            <person name="Kuo A."/>
            <person name="Drula E."/>
            <person name="Kohler A."/>
            <person name="Sanchez-Garcia M."/>
            <person name="Morin E."/>
            <person name="Andreopoulos B."/>
            <person name="Barry K.W."/>
            <person name="Bonito G."/>
            <person name="Buee M."/>
            <person name="Carver A."/>
            <person name="Chen C."/>
            <person name="Cichocki N."/>
            <person name="Clum A."/>
            <person name="Culley D."/>
            <person name="Crous P.W."/>
            <person name="Fauchery L."/>
            <person name="Girlanda M."/>
            <person name="Hayes R.D."/>
            <person name="Keri Z."/>
            <person name="LaButti K."/>
            <person name="Lipzen A."/>
            <person name="Lombard V."/>
            <person name="Magnuson J."/>
            <person name="Maillard F."/>
            <person name="Murat C."/>
            <person name="Nolan M."/>
            <person name="Ohm R.A."/>
            <person name="Pangilinan J."/>
            <person name="Pereira M.F."/>
            <person name="Perotto S."/>
            <person name="Peter M."/>
            <person name="Pfister S."/>
            <person name="Riley R."/>
            <person name="Sitrit Y."/>
            <person name="Stielow J.B."/>
            <person name="Szollosi G."/>
            <person name="Zifcakova L."/>
            <person name="Stursova M."/>
            <person name="Spatafora J.W."/>
            <person name="Tedersoo L."/>
            <person name="Vaario L.M."/>
            <person name="Yamada A."/>
            <person name="Yan M."/>
            <person name="Wang P."/>
            <person name="Xu J."/>
            <person name="Bruns T."/>
            <person name="Baldrian P."/>
            <person name="Vilgalys R."/>
            <person name="Dunand C."/>
            <person name="Henrissat B."/>
            <person name="Grigoriev I.V."/>
            <person name="Hibbett D."/>
            <person name="Nagy L.G."/>
            <person name="Martin F.M."/>
        </authorList>
    </citation>
    <scope>NUCLEOTIDE SEQUENCE</scope>
    <source>
        <strain evidence="1">UP504</strain>
    </source>
</reference>
<dbReference type="Proteomes" id="UP000886523">
    <property type="component" value="Unassembled WGS sequence"/>
</dbReference>
<organism evidence="1 2">
    <name type="scientific">Hydnum rufescens UP504</name>
    <dbReference type="NCBI Taxonomy" id="1448309"/>
    <lineage>
        <taxon>Eukaryota</taxon>
        <taxon>Fungi</taxon>
        <taxon>Dikarya</taxon>
        <taxon>Basidiomycota</taxon>
        <taxon>Agaricomycotina</taxon>
        <taxon>Agaricomycetes</taxon>
        <taxon>Cantharellales</taxon>
        <taxon>Hydnaceae</taxon>
        <taxon>Hydnum</taxon>
    </lineage>
</organism>
<accession>A0A9P6ACZ9</accession>
<evidence type="ECO:0000313" key="1">
    <source>
        <dbReference type="EMBL" id="KAF9503411.1"/>
    </source>
</evidence>
<proteinExistence type="predicted"/>
<protein>
    <submittedName>
        <fullName evidence="1">Uncharacterized protein</fullName>
    </submittedName>
</protein>
<gene>
    <name evidence="1" type="ORF">BS47DRAFT_1402425</name>
</gene>
<dbReference type="EMBL" id="MU129362">
    <property type="protein sequence ID" value="KAF9503411.1"/>
    <property type="molecule type" value="Genomic_DNA"/>
</dbReference>
<evidence type="ECO:0000313" key="2">
    <source>
        <dbReference type="Proteomes" id="UP000886523"/>
    </source>
</evidence>
<sequence>MHDVTPFQPLPEEGRSVTQVLRDHVPPSPSAKVPLRHAVTDSTHRGTALHILGFDHDPFLSQCKPSTSISRRKNSSTPAPHNVPRLEVNYMLRRLSNGTIGELIRGELHLQELPRTLELIFHSYPHFAHVIYMLSSYMGLEERLYRGITNASTFGTI</sequence>
<keyword evidence="2" id="KW-1185">Reference proteome</keyword>
<dbReference type="AlphaFoldDB" id="A0A9P6ACZ9"/>
<comment type="caution">
    <text evidence="1">The sequence shown here is derived from an EMBL/GenBank/DDBJ whole genome shotgun (WGS) entry which is preliminary data.</text>
</comment>
<name>A0A9P6ACZ9_9AGAM</name>